<evidence type="ECO:0000313" key="1">
    <source>
        <dbReference type="EMBL" id="PTU20533.1"/>
    </source>
</evidence>
<dbReference type="EMBL" id="MSFN02000004">
    <property type="protein sequence ID" value="PTU20533.1"/>
    <property type="molecule type" value="Genomic_DNA"/>
</dbReference>
<accession>A0A2T5LWB2</accession>
<dbReference type="AlphaFoldDB" id="A0A2T5LWB2"/>
<sequence length="64" mass="7301">MEQCLPQETENRLESSKLGNLGLFDKRLEQDDWEWEDGIEVARDGLVYPKISPDGMYVLPSTAS</sequence>
<dbReference type="GeneID" id="63813985"/>
<proteinExistence type="predicted"/>
<reference evidence="1 2" key="1">
    <citation type="journal article" date="2018" name="Proc. Natl. Acad. Sci. U.S.A.">
        <title>Linking secondary metabolites to gene clusters through genome sequencing of six diverse Aspergillus species.</title>
        <authorList>
            <person name="Kaerboelling I."/>
            <person name="Vesth T.C."/>
            <person name="Frisvad J.C."/>
            <person name="Nybo J.L."/>
            <person name="Theobald S."/>
            <person name="Kuo A."/>
            <person name="Bowyer P."/>
            <person name="Matsuda Y."/>
            <person name="Mondo S."/>
            <person name="Lyhne E.K."/>
            <person name="Kogle M.E."/>
            <person name="Clum A."/>
            <person name="Lipzen A."/>
            <person name="Salamov A."/>
            <person name="Ngan C.Y."/>
            <person name="Daum C."/>
            <person name="Chiniquy J."/>
            <person name="Barry K."/>
            <person name="LaButti K."/>
            <person name="Haridas S."/>
            <person name="Simmons B.A."/>
            <person name="Magnuson J.K."/>
            <person name="Mortensen U.H."/>
            <person name="Larsen T.O."/>
            <person name="Grigoriev I.V."/>
            <person name="Baker S.E."/>
            <person name="Andersen M.R."/>
        </authorList>
    </citation>
    <scope>NUCLEOTIDE SEQUENCE [LARGE SCALE GENOMIC DNA]</scope>
    <source>
        <strain evidence="1 2">IBT 24754</strain>
    </source>
</reference>
<dbReference type="OrthoDB" id="10266325at2759"/>
<dbReference type="Proteomes" id="UP000244073">
    <property type="component" value="Unassembled WGS sequence"/>
</dbReference>
<protein>
    <submittedName>
        <fullName evidence="1">Uncharacterized protein</fullName>
    </submittedName>
</protein>
<name>A0A2T5LWB2_9EURO</name>
<organism evidence="1 2">
    <name type="scientific">Aspergillus ochraceoroseus IBT 24754</name>
    <dbReference type="NCBI Taxonomy" id="1392256"/>
    <lineage>
        <taxon>Eukaryota</taxon>
        <taxon>Fungi</taxon>
        <taxon>Dikarya</taxon>
        <taxon>Ascomycota</taxon>
        <taxon>Pezizomycotina</taxon>
        <taxon>Eurotiomycetes</taxon>
        <taxon>Eurotiomycetidae</taxon>
        <taxon>Eurotiales</taxon>
        <taxon>Aspergillaceae</taxon>
        <taxon>Aspergillus</taxon>
        <taxon>Aspergillus subgen. Nidulantes</taxon>
    </lineage>
</organism>
<dbReference type="VEuPathDB" id="FungiDB:P175DRAFT_0501148"/>
<evidence type="ECO:0000313" key="2">
    <source>
        <dbReference type="Proteomes" id="UP000244073"/>
    </source>
</evidence>
<gene>
    <name evidence="1" type="ORF">P175DRAFT_0501148</name>
</gene>
<comment type="caution">
    <text evidence="1">The sequence shown here is derived from an EMBL/GenBank/DDBJ whole genome shotgun (WGS) entry which is preliminary data.</text>
</comment>
<dbReference type="RefSeq" id="XP_040751925.1">
    <property type="nucleotide sequence ID" value="XM_040897103.1"/>
</dbReference>